<accession>A0A7K3TGK2</accession>
<sequence>MNEIRFYSKGDDPMTAMEDDDVRLERAPHVMTADEAIAEVRRLRAMVSPDTALTTMTPVGLKEELSKRGEESI</sequence>
<protein>
    <submittedName>
        <fullName evidence="1">Uncharacterized protein</fullName>
    </submittedName>
</protein>
<evidence type="ECO:0000313" key="1">
    <source>
        <dbReference type="EMBL" id="NEG78221.1"/>
    </source>
</evidence>
<keyword evidence="2" id="KW-1185">Reference proteome</keyword>
<comment type="caution">
    <text evidence="1">The sequence shown here is derived from an EMBL/GenBank/DDBJ whole genome shotgun (WGS) entry which is preliminary data.</text>
</comment>
<organism evidence="1 2">
    <name type="scientific">Bifidobacterium avesanii</name>
    <dbReference type="NCBI Taxonomy" id="1798157"/>
    <lineage>
        <taxon>Bacteria</taxon>
        <taxon>Bacillati</taxon>
        <taxon>Actinomycetota</taxon>
        <taxon>Actinomycetes</taxon>
        <taxon>Bifidobacteriales</taxon>
        <taxon>Bifidobacteriaceae</taxon>
        <taxon>Bifidobacterium</taxon>
    </lineage>
</organism>
<dbReference type="OrthoDB" id="9985475at2"/>
<evidence type="ECO:0000313" key="2">
    <source>
        <dbReference type="Proteomes" id="UP000469763"/>
    </source>
</evidence>
<name>A0A7K3TGK2_9BIFI</name>
<reference evidence="1 2" key="1">
    <citation type="submission" date="2019-10" db="EMBL/GenBank/DDBJ databases">
        <title>Bifidobacterium from non-human primates.</title>
        <authorList>
            <person name="Modesto M."/>
        </authorList>
    </citation>
    <scope>NUCLEOTIDE SEQUENCE [LARGE SCALE GENOMIC DNA]</scope>
    <source>
        <strain evidence="1 2">TREC</strain>
    </source>
</reference>
<dbReference type="Proteomes" id="UP000469763">
    <property type="component" value="Unassembled WGS sequence"/>
</dbReference>
<proteinExistence type="predicted"/>
<gene>
    <name evidence="1" type="ORF">GFD22_04415</name>
</gene>
<dbReference type="AlphaFoldDB" id="A0A7K3TGK2"/>
<dbReference type="RefSeq" id="WP_152350009.1">
    <property type="nucleotide sequence ID" value="NZ_WHZY01000005.1"/>
</dbReference>
<dbReference type="EMBL" id="WHZY01000005">
    <property type="protein sequence ID" value="NEG78221.1"/>
    <property type="molecule type" value="Genomic_DNA"/>
</dbReference>